<protein>
    <submittedName>
        <fullName evidence="3">Uncharacterized protein</fullName>
    </submittedName>
</protein>
<organism evidence="3 4">
    <name type="scientific">Geotalea daltonii (strain DSM 22248 / JCM 15807 / FRC-32)</name>
    <name type="common">Geobacter daltonii</name>
    <dbReference type="NCBI Taxonomy" id="316067"/>
    <lineage>
        <taxon>Bacteria</taxon>
        <taxon>Pseudomonadati</taxon>
        <taxon>Thermodesulfobacteriota</taxon>
        <taxon>Desulfuromonadia</taxon>
        <taxon>Geobacterales</taxon>
        <taxon>Geobacteraceae</taxon>
        <taxon>Geotalea</taxon>
    </lineage>
</organism>
<dbReference type="HOGENOM" id="CLU_178400_0_0_7"/>
<proteinExistence type="predicted"/>
<evidence type="ECO:0000256" key="1">
    <source>
        <dbReference type="SAM" id="MobiDB-lite"/>
    </source>
</evidence>
<dbReference type="EMBL" id="CP001390">
    <property type="protein sequence ID" value="ACM19698.1"/>
    <property type="molecule type" value="Genomic_DNA"/>
</dbReference>
<keyword evidence="2" id="KW-0732">Signal</keyword>
<feature type="chain" id="PRO_5002886503" evidence="2">
    <location>
        <begin position="23"/>
        <end position="103"/>
    </location>
</feature>
<feature type="compositionally biased region" description="Low complexity" evidence="1">
    <location>
        <begin position="56"/>
        <end position="81"/>
    </location>
</feature>
<evidence type="ECO:0000313" key="3">
    <source>
        <dbReference type="EMBL" id="ACM19698.1"/>
    </source>
</evidence>
<gene>
    <name evidence="3" type="ordered locus">Geob_1338</name>
</gene>
<dbReference type="RefSeq" id="WP_012646427.1">
    <property type="nucleotide sequence ID" value="NC_011979.1"/>
</dbReference>
<sequence>MKMKIRALFFACTTLAGGGAYADQMVIEYRSGNVQALRLDEPSSTIVGISYQEDNSSAAEPVSSSPARAGTDTAGDTAAPGQEGTSQSKNKTQVRIEWAQPLE</sequence>
<feature type="signal peptide" evidence="2">
    <location>
        <begin position="1"/>
        <end position="22"/>
    </location>
</feature>
<dbReference type="Proteomes" id="UP000007721">
    <property type="component" value="Chromosome"/>
</dbReference>
<feature type="region of interest" description="Disordered" evidence="1">
    <location>
        <begin position="49"/>
        <end position="103"/>
    </location>
</feature>
<dbReference type="OrthoDB" id="5398692at2"/>
<evidence type="ECO:0000313" key="4">
    <source>
        <dbReference type="Proteomes" id="UP000007721"/>
    </source>
</evidence>
<dbReference type="AlphaFoldDB" id="B9M4H2"/>
<feature type="compositionally biased region" description="Polar residues" evidence="1">
    <location>
        <begin position="83"/>
        <end position="93"/>
    </location>
</feature>
<dbReference type="KEGG" id="geo:Geob_1338"/>
<reference evidence="3 4" key="1">
    <citation type="submission" date="2009-01" db="EMBL/GenBank/DDBJ databases">
        <title>Complete sequence of Geobacter sp. FRC-32.</title>
        <authorList>
            <consortium name="US DOE Joint Genome Institute"/>
            <person name="Lucas S."/>
            <person name="Copeland A."/>
            <person name="Lapidus A."/>
            <person name="Glavina del Rio T."/>
            <person name="Dalin E."/>
            <person name="Tice H."/>
            <person name="Bruce D."/>
            <person name="Goodwin L."/>
            <person name="Pitluck S."/>
            <person name="Saunders E."/>
            <person name="Brettin T."/>
            <person name="Detter J.C."/>
            <person name="Han C."/>
            <person name="Larimer F."/>
            <person name="Land M."/>
            <person name="Hauser L."/>
            <person name="Kyrpides N."/>
            <person name="Ovchinnikova G."/>
            <person name="Kostka J."/>
            <person name="Richardson P."/>
        </authorList>
    </citation>
    <scope>NUCLEOTIDE SEQUENCE [LARGE SCALE GENOMIC DNA]</scope>
    <source>
        <strain evidence="4">DSM 22248 / JCM 15807 / FRC-32</strain>
    </source>
</reference>
<keyword evidence="4" id="KW-1185">Reference proteome</keyword>
<accession>B9M4H2</accession>
<name>B9M4H2_GEODF</name>
<evidence type="ECO:0000256" key="2">
    <source>
        <dbReference type="SAM" id="SignalP"/>
    </source>
</evidence>
<dbReference type="STRING" id="316067.Geob_1338"/>